<keyword evidence="2" id="KW-0645">Protease</keyword>
<dbReference type="PROSITE" id="PS00640">
    <property type="entry name" value="THIOL_PROTEASE_ASN"/>
    <property type="match status" value="1"/>
</dbReference>
<dbReference type="InterPro" id="IPR038765">
    <property type="entry name" value="Papain-like_cys_pep_sf"/>
</dbReference>
<keyword evidence="6" id="KW-0865">Zymogen</keyword>
<keyword evidence="4" id="KW-0378">Hydrolase</keyword>
<dbReference type="InterPro" id="IPR012599">
    <property type="entry name" value="Propeptide_C1A"/>
</dbReference>
<dbReference type="Pfam" id="PF08127">
    <property type="entry name" value="Propeptide_C1"/>
    <property type="match status" value="1"/>
</dbReference>
<dbReference type="InterPro" id="IPR025660">
    <property type="entry name" value="Pept_his_AS"/>
</dbReference>
<dbReference type="PROSITE" id="PS00639">
    <property type="entry name" value="THIOL_PROTEASE_HIS"/>
    <property type="match status" value="1"/>
</dbReference>
<evidence type="ECO:0000256" key="5">
    <source>
        <dbReference type="ARBA" id="ARBA00022807"/>
    </source>
</evidence>
<feature type="signal peptide" evidence="8">
    <location>
        <begin position="1"/>
        <end position="23"/>
    </location>
</feature>
<feature type="domain" description="Peptidase C1A papain C-terminal" evidence="9">
    <location>
        <begin position="102"/>
        <end position="354"/>
    </location>
</feature>
<dbReference type="Proteomes" id="UP001152759">
    <property type="component" value="Chromosome 4"/>
</dbReference>
<dbReference type="PANTHER" id="PTHR12411">
    <property type="entry name" value="CYSTEINE PROTEASE FAMILY C1-RELATED"/>
    <property type="match status" value="1"/>
</dbReference>
<evidence type="ECO:0000313" key="11">
    <source>
        <dbReference type="Proteomes" id="UP001152759"/>
    </source>
</evidence>
<evidence type="ECO:0000256" key="1">
    <source>
        <dbReference type="ARBA" id="ARBA00008455"/>
    </source>
</evidence>
<feature type="non-terminal residue" evidence="10">
    <location>
        <position position="1"/>
    </location>
</feature>
<evidence type="ECO:0000313" key="10">
    <source>
        <dbReference type="EMBL" id="CAH0388739.1"/>
    </source>
</evidence>
<reference evidence="10" key="1">
    <citation type="submission" date="2021-12" db="EMBL/GenBank/DDBJ databases">
        <authorList>
            <person name="King R."/>
        </authorList>
    </citation>
    <scope>NUCLEOTIDE SEQUENCE</scope>
</reference>
<dbReference type="InterPro" id="IPR000668">
    <property type="entry name" value="Peptidase_C1A_C"/>
</dbReference>
<name>A0A9P0ACA1_BEMTA</name>
<dbReference type="InterPro" id="IPR013128">
    <property type="entry name" value="Peptidase_C1A"/>
</dbReference>
<accession>A0A9P0ACA1</accession>
<dbReference type="PROSITE" id="PS00139">
    <property type="entry name" value="THIOL_PROTEASE_CYS"/>
    <property type="match status" value="1"/>
</dbReference>
<dbReference type="InterPro" id="IPR025661">
    <property type="entry name" value="Pept_asp_AS"/>
</dbReference>
<keyword evidence="5" id="KW-0788">Thiol protease</keyword>
<protein>
    <recommendedName>
        <fullName evidence="9">Peptidase C1A papain C-terminal domain-containing protein</fullName>
    </recommendedName>
</protein>
<feature type="chain" id="PRO_5040355217" description="Peptidase C1A papain C-terminal domain-containing protein" evidence="8">
    <location>
        <begin position="24"/>
        <end position="357"/>
    </location>
</feature>
<dbReference type="SMART" id="SM00645">
    <property type="entry name" value="Pept_C1"/>
    <property type="match status" value="1"/>
</dbReference>
<dbReference type="FunFam" id="3.90.70.10:FF:000031">
    <property type="entry name" value="Cathepsin B"/>
    <property type="match status" value="1"/>
</dbReference>
<dbReference type="EMBL" id="OU963865">
    <property type="protein sequence ID" value="CAH0388739.1"/>
    <property type="molecule type" value="Genomic_DNA"/>
</dbReference>
<sequence>WTIPPLWEVFFLWGAFSFLPALARDIVSGHSEMFSLKNQDAMIDHINQVQSSWTAGKNFPDDISQDYLRQLASAWLPEENDLPSLPVLNALDDPIHTGAADPPAEFDARKKWTKCPSLLHIYDQGNCGSCWAVAAASVITDRTCIASNGAFKDYISGWNLVCCCIGECSKSCGGGFTSKAFEFHVKQGIVTGGEFGTNQGCMPYQIKHCSHHMGDKGKYPNCKSYNETVVPVCVNACTNKGYKTPMSKDRHFGKRAYQVTVADLKKELVEKGPVTMSFKIYEDFYLYKTGVYHHVTGEKIGGHAVRVLGYGTEKGESYWLVANSWNSEWGDQGLFKIRSGTNDCNSEENFQTSEPKV</sequence>
<dbReference type="Gene3D" id="3.90.70.10">
    <property type="entry name" value="Cysteine proteinases"/>
    <property type="match status" value="1"/>
</dbReference>
<keyword evidence="7" id="KW-1015">Disulfide bond</keyword>
<dbReference type="AlphaFoldDB" id="A0A9P0ACA1"/>
<dbReference type="Pfam" id="PF00112">
    <property type="entry name" value="Peptidase_C1"/>
    <property type="match status" value="1"/>
</dbReference>
<dbReference type="InterPro" id="IPR000169">
    <property type="entry name" value="Pept_cys_AS"/>
</dbReference>
<gene>
    <name evidence="10" type="ORF">BEMITA_LOCUS7633</name>
</gene>
<dbReference type="CDD" id="cd02620">
    <property type="entry name" value="Peptidase_C1A_CathepsinB"/>
    <property type="match status" value="1"/>
</dbReference>
<evidence type="ECO:0000256" key="8">
    <source>
        <dbReference type="SAM" id="SignalP"/>
    </source>
</evidence>
<evidence type="ECO:0000256" key="4">
    <source>
        <dbReference type="ARBA" id="ARBA00022801"/>
    </source>
</evidence>
<dbReference type="GO" id="GO:0004197">
    <property type="term" value="F:cysteine-type endopeptidase activity"/>
    <property type="evidence" value="ECO:0007669"/>
    <property type="project" value="InterPro"/>
</dbReference>
<comment type="similarity">
    <text evidence="1">Belongs to the peptidase C1 family.</text>
</comment>
<evidence type="ECO:0000256" key="3">
    <source>
        <dbReference type="ARBA" id="ARBA00022729"/>
    </source>
</evidence>
<keyword evidence="11" id="KW-1185">Reference proteome</keyword>
<evidence type="ECO:0000256" key="6">
    <source>
        <dbReference type="ARBA" id="ARBA00023145"/>
    </source>
</evidence>
<dbReference type="GO" id="GO:0006508">
    <property type="term" value="P:proteolysis"/>
    <property type="evidence" value="ECO:0007669"/>
    <property type="project" value="UniProtKB-KW"/>
</dbReference>
<dbReference type="PRINTS" id="PR00705">
    <property type="entry name" value="PAPAIN"/>
</dbReference>
<evidence type="ECO:0000256" key="2">
    <source>
        <dbReference type="ARBA" id="ARBA00022670"/>
    </source>
</evidence>
<evidence type="ECO:0000256" key="7">
    <source>
        <dbReference type="ARBA" id="ARBA00023157"/>
    </source>
</evidence>
<evidence type="ECO:0000259" key="9">
    <source>
        <dbReference type="SMART" id="SM00645"/>
    </source>
</evidence>
<keyword evidence="3 8" id="KW-0732">Signal</keyword>
<proteinExistence type="inferred from homology"/>
<organism evidence="10 11">
    <name type="scientific">Bemisia tabaci</name>
    <name type="common">Sweetpotato whitefly</name>
    <name type="synonym">Aleurodes tabaci</name>
    <dbReference type="NCBI Taxonomy" id="7038"/>
    <lineage>
        <taxon>Eukaryota</taxon>
        <taxon>Metazoa</taxon>
        <taxon>Ecdysozoa</taxon>
        <taxon>Arthropoda</taxon>
        <taxon>Hexapoda</taxon>
        <taxon>Insecta</taxon>
        <taxon>Pterygota</taxon>
        <taxon>Neoptera</taxon>
        <taxon>Paraneoptera</taxon>
        <taxon>Hemiptera</taxon>
        <taxon>Sternorrhyncha</taxon>
        <taxon>Aleyrodoidea</taxon>
        <taxon>Aleyrodidae</taxon>
        <taxon>Aleyrodinae</taxon>
        <taxon>Bemisia</taxon>
    </lineage>
</organism>
<dbReference type="SUPFAM" id="SSF54001">
    <property type="entry name" value="Cysteine proteinases"/>
    <property type="match status" value="1"/>
</dbReference>